<keyword evidence="4" id="KW-1015">Disulfide bond</keyword>
<dbReference type="InterPro" id="IPR030458">
    <property type="entry name" value="Glyco_hydro_31_AS"/>
</dbReference>
<comment type="subcellular location">
    <subcellularLocation>
        <location evidence="1">Membrane</location>
    </subcellularLocation>
</comment>
<evidence type="ECO:0000256" key="3">
    <source>
        <dbReference type="ARBA" id="ARBA00023136"/>
    </source>
</evidence>
<dbReference type="Gene3D" id="2.60.40.1760">
    <property type="entry name" value="glycosyl hydrolase (family 31)"/>
    <property type="match status" value="1"/>
</dbReference>
<name>A0A914UI29_9BILA</name>
<dbReference type="AlphaFoldDB" id="A0A914UI29"/>
<evidence type="ECO:0000256" key="7">
    <source>
        <dbReference type="SAM" id="SignalP"/>
    </source>
</evidence>
<feature type="chain" id="PRO_5037248884" evidence="7">
    <location>
        <begin position="18"/>
        <end position="389"/>
    </location>
</feature>
<keyword evidence="9" id="KW-1185">Reference proteome</keyword>
<evidence type="ECO:0000256" key="1">
    <source>
        <dbReference type="ARBA" id="ARBA00004370"/>
    </source>
</evidence>
<organism evidence="9 10">
    <name type="scientific">Plectus sambesii</name>
    <dbReference type="NCBI Taxonomy" id="2011161"/>
    <lineage>
        <taxon>Eukaryota</taxon>
        <taxon>Metazoa</taxon>
        <taxon>Ecdysozoa</taxon>
        <taxon>Nematoda</taxon>
        <taxon>Chromadorea</taxon>
        <taxon>Plectida</taxon>
        <taxon>Plectina</taxon>
        <taxon>Plectoidea</taxon>
        <taxon>Plectidae</taxon>
        <taxon>Plectus</taxon>
    </lineage>
</organism>
<evidence type="ECO:0000313" key="10">
    <source>
        <dbReference type="WBParaSite" id="PSAMB.scaffold1006size37331.g10340.t1"/>
    </source>
</evidence>
<dbReference type="Gene3D" id="4.10.110.10">
    <property type="entry name" value="Spasmolytic Protein, domain 1"/>
    <property type="match status" value="1"/>
</dbReference>
<comment type="similarity">
    <text evidence="2 6">Belongs to the glycosyl hydrolase 31 family.</text>
</comment>
<dbReference type="GO" id="GO:0004558">
    <property type="term" value="F:alpha-1,4-glucosidase activity"/>
    <property type="evidence" value="ECO:0007669"/>
    <property type="project" value="TreeGrafter"/>
</dbReference>
<dbReference type="InterPro" id="IPR000322">
    <property type="entry name" value="Glyco_hydro_31_TIM"/>
</dbReference>
<dbReference type="InterPro" id="IPR044913">
    <property type="entry name" value="P_trefoil_dom_sf"/>
</dbReference>
<evidence type="ECO:0000256" key="5">
    <source>
        <dbReference type="PROSITE-ProRule" id="PRU00779"/>
    </source>
</evidence>
<reference evidence="10" key="1">
    <citation type="submission" date="2022-11" db="UniProtKB">
        <authorList>
            <consortium name="WormBaseParasite"/>
        </authorList>
    </citation>
    <scope>IDENTIFICATION</scope>
</reference>
<comment type="caution">
    <text evidence="5">Lacks conserved residue(s) required for the propagation of feature annotation.</text>
</comment>
<dbReference type="SUPFAM" id="SSF74650">
    <property type="entry name" value="Galactose mutarotase-like"/>
    <property type="match status" value="1"/>
</dbReference>
<keyword evidence="6" id="KW-0378">Hydrolase</keyword>
<dbReference type="CDD" id="cd00111">
    <property type="entry name" value="Trefoil"/>
    <property type="match status" value="1"/>
</dbReference>
<protein>
    <submittedName>
        <fullName evidence="10">P-type domain-containing protein</fullName>
    </submittedName>
</protein>
<dbReference type="Proteomes" id="UP000887566">
    <property type="component" value="Unplaced"/>
</dbReference>
<dbReference type="PANTHER" id="PTHR22762">
    <property type="entry name" value="ALPHA-GLUCOSIDASE"/>
    <property type="match status" value="1"/>
</dbReference>
<proteinExistence type="inferred from homology"/>
<dbReference type="InterPro" id="IPR017853">
    <property type="entry name" value="GH"/>
</dbReference>
<evidence type="ECO:0000313" key="9">
    <source>
        <dbReference type="Proteomes" id="UP000887566"/>
    </source>
</evidence>
<dbReference type="PROSITE" id="PS51448">
    <property type="entry name" value="P_TREFOIL_2"/>
    <property type="match status" value="1"/>
</dbReference>
<feature type="domain" description="P-type" evidence="8">
    <location>
        <begin position="18"/>
        <end position="70"/>
    </location>
</feature>
<dbReference type="SUPFAM" id="SSF57492">
    <property type="entry name" value="Trefoil"/>
    <property type="match status" value="1"/>
</dbReference>
<dbReference type="GO" id="GO:0016020">
    <property type="term" value="C:membrane"/>
    <property type="evidence" value="ECO:0007669"/>
    <property type="project" value="UniProtKB-SubCell"/>
</dbReference>
<dbReference type="PROSITE" id="PS00129">
    <property type="entry name" value="GLYCOSYL_HYDROL_F31_1"/>
    <property type="match status" value="1"/>
</dbReference>
<feature type="signal peptide" evidence="7">
    <location>
        <begin position="1"/>
        <end position="17"/>
    </location>
</feature>
<dbReference type="GO" id="GO:0030246">
    <property type="term" value="F:carbohydrate binding"/>
    <property type="evidence" value="ECO:0007669"/>
    <property type="project" value="InterPro"/>
</dbReference>
<dbReference type="SMART" id="SM00018">
    <property type="entry name" value="PD"/>
    <property type="match status" value="1"/>
</dbReference>
<dbReference type="InterPro" id="IPR000519">
    <property type="entry name" value="P_trefoil_dom"/>
</dbReference>
<evidence type="ECO:0000256" key="6">
    <source>
        <dbReference type="RuleBase" id="RU361185"/>
    </source>
</evidence>
<evidence type="ECO:0000256" key="4">
    <source>
        <dbReference type="ARBA" id="ARBA00023157"/>
    </source>
</evidence>
<dbReference type="PANTHER" id="PTHR22762:SF94">
    <property type="entry name" value="P-TYPE DOMAIN-CONTAINING PROTEIN"/>
    <property type="match status" value="1"/>
</dbReference>
<dbReference type="Gene3D" id="3.20.20.80">
    <property type="entry name" value="Glycosidases"/>
    <property type="match status" value="1"/>
</dbReference>
<dbReference type="Pfam" id="PF00088">
    <property type="entry name" value="Trefoil"/>
    <property type="match status" value="1"/>
</dbReference>
<sequence length="389" mass="43496">MRAVFLFCLLFAALVVAHSVEQHDDVPVTQRIDCYPESGASQQACQARGCLWGALPGGNTANEPYCYYPAYTGYSARHHALTEATYQNLYGVHPFHIAVESDGKAHGLLILNSNAADVTFGPAPHLYYRTLGGIIDLYVFPGPRPEDVVNQYMALIGTPFLPAYWAMGFQLCRYGFTGTAAVKTVVDRTRAAGIPLDVQYVDVDYMDHRKDFTLGATFSDLGTYAQQLHSMGMHVTLLFDPAIQVDYDVFSRGKQMGAQWVMWPPGTQIPHVDQLNDRYPLTKGTLIMLGVVWPDNNVAFPDFLDSSNATTAWWANEFRLFRHTMPFDGIWIDMNEPSVFGTNDNNPWYFNQPDHANTPPLFCPEPADSLDNPPYHPGVVRKLIHFCGN</sequence>
<accession>A0A914UI29</accession>
<dbReference type="Pfam" id="PF01055">
    <property type="entry name" value="Glyco_hydro_31_2nd"/>
    <property type="match status" value="1"/>
</dbReference>
<dbReference type="CDD" id="cd14752">
    <property type="entry name" value="GH31_N"/>
    <property type="match status" value="1"/>
</dbReference>
<dbReference type="SUPFAM" id="SSF51445">
    <property type="entry name" value="(Trans)glycosidases"/>
    <property type="match status" value="1"/>
</dbReference>
<dbReference type="InterPro" id="IPR011013">
    <property type="entry name" value="Gal_mutarotase_sf_dom"/>
</dbReference>
<evidence type="ECO:0000259" key="8">
    <source>
        <dbReference type="PROSITE" id="PS51448"/>
    </source>
</evidence>
<keyword evidence="6" id="KW-0326">Glycosidase</keyword>
<keyword evidence="7" id="KW-0732">Signal</keyword>
<keyword evidence="3" id="KW-0472">Membrane</keyword>
<evidence type="ECO:0000256" key="2">
    <source>
        <dbReference type="ARBA" id="ARBA00007806"/>
    </source>
</evidence>
<dbReference type="WBParaSite" id="PSAMB.scaffold1006size37331.g10340.t1">
    <property type="protein sequence ID" value="PSAMB.scaffold1006size37331.g10340.t1"/>
    <property type="gene ID" value="PSAMB.scaffold1006size37331.g10340"/>
</dbReference>
<dbReference type="GO" id="GO:0005975">
    <property type="term" value="P:carbohydrate metabolic process"/>
    <property type="evidence" value="ECO:0007669"/>
    <property type="project" value="InterPro"/>
</dbReference>